<feature type="transmembrane region" description="Helical" evidence="6">
    <location>
        <begin position="274"/>
        <end position="297"/>
    </location>
</feature>
<dbReference type="AlphaFoldDB" id="A0A6M0PA96"/>
<keyword evidence="2" id="KW-1003">Cell membrane</keyword>
<dbReference type="GO" id="GO:0140359">
    <property type="term" value="F:ABC-type transporter activity"/>
    <property type="evidence" value="ECO:0007669"/>
    <property type="project" value="InterPro"/>
</dbReference>
<dbReference type="InterPro" id="IPR051449">
    <property type="entry name" value="ABC-2_transporter_component"/>
</dbReference>
<dbReference type="EMBL" id="JAAIWK010000046">
    <property type="protein sequence ID" value="NEY21706.1"/>
    <property type="molecule type" value="Genomic_DNA"/>
</dbReference>
<feature type="transmembrane region" description="Helical" evidence="6">
    <location>
        <begin position="178"/>
        <end position="205"/>
    </location>
</feature>
<evidence type="ECO:0000256" key="2">
    <source>
        <dbReference type="ARBA" id="ARBA00022475"/>
    </source>
</evidence>
<gene>
    <name evidence="8" type="ORF">G4D61_17470</name>
</gene>
<dbReference type="PANTHER" id="PTHR30294">
    <property type="entry name" value="MEMBRANE COMPONENT OF ABC TRANSPORTER YHHJ-RELATED"/>
    <property type="match status" value="1"/>
</dbReference>
<accession>A0A6M0PA96</accession>
<dbReference type="GO" id="GO:0005886">
    <property type="term" value="C:plasma membrane"/>
    <property type="evidence" value="ECO:0007669"/>
    <property type="project" value="UniProtKB-SubCell"/>
</dbReference>
<dbReference type="Pfam" id="PF12698">
    <property type="entry name" value="ABC2_membrane_3"/>
    <property type="match status" value="1"/>
</dbReference>
<comment type="caution">
    <text evidence="8">The sequence shown here is derived from an EMBL/GenBank/DDBJ whole genome shotgun (WGS) entry which is preliminary data.</text>
</comment>
<evidence type="ECO:0000256" key="1">
    <source>
        <dbReference type="ARBA" id="ARBA00004651"/>
    </source>
</evidence>
<dbReference type="InterPro" id="IPR013525">
    <property type="entry name" value="ABC2_TM"/>
</dbReference>
<evidence type="ECO:0000256" key="6">
    <source>
        <dbReference type="SAM" id="Phobius"/>
    </source>
</evidence>
<evidence type="ECO:0000259" key="7">
    <source>
        <dbReference type="Pfam" id="PF12698"/>
    </source>
</evidence>
<dbReference type="Proteomes" id="UP000476934">
    <property type="component" value="Unassembled WGS sequence"/>
</dbReference>
<evidence type="ECO:0000313" key="8">
    <source>
        <dbReference type="EMBL" id="NEY21706.1"/>
    </source>
</evidence>
<feature type="transmembrane region" description="Helical" evidence="6">
    <location>
        <begin position="334"/>
        <end position="354"/>
    </location>
</feature>
<feature type="transmembrane region" description="Helical" evidence="6">
    <location>
        <begin position="225"/>
        <end position="254"/>
    </location>
</feature>
<dbReference type="RefSeq" id="WP_163174590.1">
    <property type="nucleotide sequence ID" value="NZ_JAAIWK010000046.1"/>
</dbReference>
<proteinExistence type="predicted"/>
<comment type="subcellular location">
    <subcellularLocation>
        <location evidence="1">Cell membrane</location>
        <topology evidence="1">Multi-pass membrane protein</topology>
    </subcellularLocation>
</comment>
<organism evidence="8 9">
    <name type="scientific">Heyndrickxia ginsengihumi</name>
    <dbReference type="NCBI Taxonomy" id="363870"/>
    <lineage>
        <taxon>Bacteria</taxon>
        <taxon>Bacillati</taxon>
        <taxon>Bacillota</taxon>
        <taxon>Bacilli</taxon>
        <taxon>Bacillales</taxon>
        <taxon>Bacillaceae</taxon>
        <taxon>Heyndrickxia</taxon>
    </lineage>
</organism>
<sequence length="410" mass="46378">MSKFMTSFKFTYLGKVKSKSFIIITLLLVLLVILAFNSKNILNLLDDDKNIGIVTENENIYKAISSNKNAYYGNIGVEKYSKEEAEQHLESGEIDYFIEINISENDEINAELFSKSEIPTQIRSGTKNLLDNLQSQISIQKLGLNNTEIKELNKQSTLKEKILNNSGEISDKEKNFQLLFFTFIIVAIFFIVMTYTNQIAMEVAVEKTSRVIEMILTSIKPSLHILAKIVGVFMVALTQVIIVILTVCFCLLIFDAGAIFEKFDLEVTSHSTFLIILSIVFWLIGIISYTIVAAVLGSLTSRIEDIGQSVMPLILILLASFYIVIFSYDNTENYFVKVSSYIPLFSPFTMLFRIANNEVDILSVISSVVISIIFIVTLFIIASKSYKSLILKYEKNILYNLKGVFLRKNA</sequence>
<keyword evidence="4 6" id="KW-1133">Transmembrane helix</keyword>
<evidence type="ECO:0000256" key="5">
    <source>
        <dbReference type="ARBA" id="ARBA00023136"/>
    </source>
</evidence>
<keyword evidence="9" id="KW-1185">Reference proteome</keyword>
<name>A0A6M0PA96_9BACI</name>
<feature type="domain" description="ABC-2 type transporter transmembrane" evidence="7">
    <location>
        <begin position="19"/>
        <end position="383"/>
    </location>
</feature>
<keyword evidence="3 6" id="KW-0812">Transmembrane</keyword>
<feature type="transmembrane region" description="Helical" evidence="6">
    <location>
        <begin position="361"/>
        <end position="382"/>
    </location>
</feature>
<dbReference type="PANTHER" id="PTHR30294:SF29">
    <property type="entry name" value="MULTIDRUG ABC TRANSPORTER PERMEASE YBHS-RELATED"/>
    <property type="match status" value="1"/>
</dbReference>
<evidence type="ECO:0000313" key="9">
    <source>
        <dbReference type="Proteomes" id="UP000476934"/>
    </source>
</evidence>
<reference evidence="8 9" key="1">
    <citation type="submission" date="2020-03" db="EMBL/GenBank/DDBJ databases">
        <title>Bacillus aquiflavi sp. nov., isolated from yellow water of strong flavor Chinese baijiu in Yibin region of China.</title>
        <authorList>
            <person name="Xie J."/>
        </authorList>
    </citation>
    <scope>NUCLEOTIDE SEQUENCE [LARGE SCALE GENOMIC DNA]</scope>
    <source>
        <strain evidence="8 9">Gsoil 114</strain>
    </source>
</reference>
<evidence type="ECO:0000256" key="3">
    <source>
        <dbReference type="ARBA" id="ARBA00022692"/>
    </source>
</evidence>
<protein>
    <submittedName>
        <fullName evidence="8">ABC transporter permease</fullName>
    </submittedName>
</protein>
<keyword evidence="5 6" id="KW-0472">Membrane</keyword>
<feature type="transmembrane region" description="Helical" evidence="6">
    <location>
        <begin position="309"/>
        <end position="328"/>
    </location>
</feature>
<evidence type="ECO:0000256" key="4">
    <source>
        <dbReference type="ARBA" id="ARBA00022989"/>
    </source>
</evidence>